<organism evidence="2 3">
    <name type="scientific">Sphingomonas sinipercae</name>
    <dbReference type="NCBI Taxonomy" id="2714944"/>
    <lineage>
        <taxon>Bacteria</taxon>
        <taxon>Pseudomonadati</taxon>
        <taxon>Pseudomonadota</taxon>
        <taxon>Alphaproteobacteria</taxon>
        <taxon>Sphingomonadales</taxon>
        <taxon>Sphingomonadaceae</taxon>
        <taxon>Sphingomonas</taxon>
    </lineage>
</organism>
<keyword evidence="1" id="KW-0472">Membrane</keyword>
<dbReference type="EMBL" id="CP049871">
    <property type="protein sequence ID" value="QIL01516.1"/>
    <property type="molecule type" value="Genomic_DNA"/>
</dbReference>
<keyword evidence="1" id="KW-1133">Transmembrane helix</keyword>
<keyword evidence="1" id="KW-0812">Transmembrane</keyword>
<sequence>MSWFPSPVGPRAAFADLRAFMRNRSREQTIGAALAVLVTIIIVIMFFVDSKINTAPPAQIIYVEQWSVNRTDAEIIADQKKDQERKRAYELEKQRQFQKLEKRFGL</sequence>
<dbReference type="KEGG" id="ssin:G7078_01060"/>
<evidence type="ECO:0000313" key="3">
    <source>
        <dbReference type="Proteomes" id="UP000502502"/>
    </source>
</evidence>
<evidence type="ECO:0000256" key="1">
    <source>
        <dbReference type="SAM" id="Phobius"/>
    </source>
</evidence>
<gene>
    <name evidence="2" type="ORF">G7078_01060</name>
</gene>
<reference evidence="2 3" key="1">
    <citation type="submission" date="2020-03" db="EMBL/GenBank/DDBJ databases">
        <title>Sphingomonas sp. nov., isolated from fish.</title>
        <authorList>
            <person name="Hyun D.-W."/>
            <person name="Bae J.-W."/>
        </authorList>
    </citation>
    <scope>NUCLEOTIDE SEQUENCE [LARGE SCALE GENOMIC DNA]</scope>
    <source>
        <strain evidence="2 3">HDW15C</strain>
    </source>
</reference>
<dbReference type="Proteomes" id="UP000502502">
    <property type="component" value="Chromosome"/>
</dbReference>
<evidence type="ECO:0000313" key="2">
    <source>
        <dbReference type="EMBL" id="QIL01516.1"/>
    </source>
</evidence>
<dbReference type="AlphaFoldDB" id="A0A6G7ZKT8"/>
<dbReference type="RefSeq" id="WP_166092117.1">
    <property type="nucleotide sequence ID" value="NZ_CP049871.1"/>
</dbReference>
<protein>
    <submittedName>
        <fullName evidence="2">Uncharacterized protein</fullName>
    </submittedName>
</protein>
<accession>A0A6G7ZKT8</accession>
<name>A0A6G7ZKT8_9SPHN</name>
<proteinExistence type="predicted"/>
<keyword evidence="3" id="KW-1185">Reference proteome</keyword>
<feature type="transmembrane region" description="Helical" evidence="1">
    <location>
        <begin position="30"/>
        <end position="48"/>
    </location>
</feature>